<dbReference type="STRING" id="1121455.SAMN02745728_00690"/>
<dbReference type="SUPFAM" id="SSF55008">
    <property type="entry name" value="HMA, heavy metal-associated domain"/>
    <property type="match status" value="1"/>
</dbReference>
<feature type="domain" description="HMA" evidence="2">
    <location>
        <begin position="1"/>
        <end position="67"/>
    </location>
</feature>
<keyword evidence="4" id="KW-1185">Reference proteome</keyword>
<dbReference type="OrthoDB" id="9801832at2"/>
<gene>
    <name evidence="3" type="ORF">SAMN02745728_00690</name>
</gene>
<accession>A0A1M7SBE8</accession>
<keyword evidence="1" id="KW-0479">Metal-binding</keyword>
<dbReference type="PROSITE" id="PS50846">
    <property type="entry name" value="HMA_2"/>
    <property type="match status" value="1"/>
</dbReference>
<dbReference type="InterPro" id="IPR017969">
    <property type="entry name" value="Heavy-metal-associated_CS"/>
</dbReference>
<dbReference type="Pfam" id="PF00403">
    <property type="entry name" value="HMA"/>
    <property type="match status" value="1"/>
</dbReference>
<dbReference type="CDD" id="cd00371">
    <property type="entry name" value="HMA"/>
    <property type="match status" value="1"/>
</dbReference>
<reference evidence="3 4" key="1">
    <citation type="submission" date="2016-12" db="EMBL/GenBank/DDBJ databases">
        <authorList>
            <person name="Song W.-J."/>
            <person name="Kurnit D.M."/>
        </authorList>
    </citation>
    <scope>NUCLEOTIDE SEQUENCE [LARGE SCALE GENOMIC DNA]</scope>
    <source>
        <strain evidence="3 4">DSM 11393</strain>
    </source>
</reference>
<proteinExistence type="predicted"/>
<evidence type="ECO:0000259" key="2">
    <source>
        <dbReference type="PROSITE" id="PS50846"/>
    </source>
</evidence>
<dbReference type="PROSITE" id="PS01047">
    <property type="entry name" value="HMA_1"/>
    <property type="match status" value="1"/>
</dbReference>
<evidence type="ECO:0000313" key="4">
    <source>
        <dbReference type="Proteomes" id="UP000186469"/>
    </source>
</evidence>
<name>A0A1M7SBE8_9BACT</name>
<evidence type="ECO:0000256" key="1">
    <source>
        <dbReference type="ARBA" id="ARBA00022723"/>
    </source>
</evidence>
<sequence length="67" mass="7102">MPNLKVSGMSCNHCKQGVEKALSAINGVENIKVDLLSGNVSWTEKSGTKVELETVKKAIIAIGFGVE</sequence>
<dbReference type="Proteomes" id="UP000186469">
    <property type="component" value="Unassembled WGS sequence"/>
</dbReference>
<dbReference type="GO" id="GO:0046872">
    <property type="term" value="F:metal ion binding"/>
    <property type="evidence" value="ECO:0007669"/>
    <property type="project" value="UniProtKB-KW"/>
</dbReference>
<dbReference type="RefSeq" id="WP_072696381.1">
    <property type="nucleotide sequence ID" value="NZ_FRDI01000003.1"/>
</dbReference>
<dbReference type="InterPro" id="IPR036163">
    <property type="entry name" value="HMA_dom_sf"/>
</dbReference>
<dbReference type="AlphaFoldDB" id="A0A1M7SBE8"/>
<evidence type="ECO:0000313" key="3">
    <source>
        <dbReference type="EMBL" id="SHN55572.1"/>
    </source>
</evidence>
<dbReference type="EMBL" id="FRDI01000003">
    <property type="protein sequence ID" value="SHN55572.1"/>
    <property type="molecule type" value="Genomic_DNA"/>
</dbReference>
<organism evidence="3 4">
    <name type="scientific">Desulfovibrio litoralis DSM 11393</name>
    <dbReference type="NCBI Taxonomy" id="1121455"/>
    <lineage>
        <taxon>Bacteria</taxon>
        <taxon>Pseudomonadati</taxon>
        <taxon>Thermodesulfobacteriota</taxon>
        <taxon>Desulfovibrionia</taxon>
        <taxon>Desulfovibrionales</taxon>
        <taxon>Desulfovibrionaceae</taxon>
        <taxon>Desulfovibrio</taxon>
    </lineage>
</organism>
<dbReference type="Gene3D" id="3.30.70.100">
    <property type="match status" value="1"/>
</dbReference>
<protein>
    <submittedName>
        <fullName evidence="3">Copper chaperone</fullName>
    </submittedName>
</protein>
<dbReference type="InterPro" id="IPR006121">
    <property type="entry name" value="HMA_dom"/>
</dbReference>